<keyword evidence="1" id="KW-1133">Transmembrane helix</keyword>
<keyword evidence="1" id="KW-0472">Membrane</keyword>
<reference evidence="2 3" key="1">
    <citation type="journal article" date="2016" name="Nat. Commun.">
        <title>Thousands of microbial genomes shed light on interconnected biogeochemical processes in an aquifer system.</title>
        <authorList>
            <person name="Anantharaman K."/>
            <person name="Brown C.T."/>
            <person name="Hug L.A."/>
            <person name="Sharon I."/>
            <person name="Castelle C.J."/>
            <person name="Probst A.J."/>
            <person name="Thomas B.C."/>
            <person name="Singh A."/>
            <person name="Wilkins M.J."/>
            <person name="Karaoz U."/>
            <person name="Brodie E.L."/>
            <person name="Williams K.H."/>
            <person name="Hubbard S.S."/>
            <person name="Banfield J.F."/>
        </authorList>
    </citation>
    <scope>NUCLEOTIDE SEQUENCE [LARGE SCALE GENOMIC DNA]</scope>
</reference>
<evidence type="ECO:0000313" key="2">
    <source>
        <dbReference type="EMBL" id="OGK16096.1"/>
    </source>
</evidence>
<name>A0A1F7GB45_9BACT</name>
<dbReference type="Proteomes" id="UP000177208">
    <property type="component" value="Unassembled WGS sequence"/>
</dbReference>
<dbReference type="AlphaFoldDB" id="A0A1F7GB45"/>
<organism evidence="2 3">
    <name type="scientific">Candidatus Roizmanbacteria bacterium RIFCSPHIGHO2_01_FULL_39_12c</name>
    <dbReference type="NCBI Taxonomy" id="1802031"/>
    <lineage>
        <taxon>Bacteria</taxon>
        <taxon>Candidatus Roizmaniibacteriota</taxon>
    </lineage>
</organism>
<accession>A0A1F7GB45</accession>
<evidence type="ECO:0000256" key="1">
    <source>
        <dbReference type="SAM" id="Phobius"/>
    </source>
</evidence>
<keyword evidence="1" id="KW-0812">Transmembrane</keyword>
<proteinExistence type="predicted"/>
<evidence type="ECO:0000313" key="3">
    <source>
        <dbReference type="Proteomes" id="UP000177208"/>
    </source>
</evidence>
<sequence length="236" mass="26906">MSIAEFTEKYSKNIPIVVLIIIFITSFIAGILYSKAGLKKKEVANSLNPQTNVLKTNEEINLSDALNIDKSMPFGAKTLNSIRVKKIQLSKIQLNDKTLNKAELNVTFTQAGAEKELILPLINKLYFAEALKDQNNKVYYPDKELIDVTELPLKENDLITLSLIYTINENYVTKENIEKYCTDKDIIECIMFQFNFGFGENPIDIDNYLTELMNSQIVADYQKVVAVRISKPYQTN</sequence>
<gene>
    <name evidence="2" type="ORF">A2774_01860</name>
</gene>
<comment type="caution">
    <text evidence="2">The sequence shown here is derived from an EMBL/GenBank/DDBJ whole genome shotgun (WGS) entry which is preliminary data.</text>
</comment>
<feature type="transmembrane region" description="Helical" evidence="1">
    <location>
        <begin position="14"/>
        <end position="33"/>
    </location>
</feature>
<dbReference type="EMBL" id="MFZG01000027">
    <property type="protein sequence ID" value="OGK16096.1"/>
    <property type="molecule type" value="Genomic_DNA"/>
</dbReference>
<protein>
    <submittedName>
        <fullName evidence="2">Uncharacterized protein</fullName>
    </submittedName>
</protein>